<dbReference type="Proteomes" id="UP000054843">
    <property type="component" value="Unassembled WGS sequence"/>
</dbReference>
<accession>A0A0V1M3I4</accession>
<sequence>MATAAAEITASFANAPICYATGVASTSRLALSSVAVRSFVKVVRIEIDSSVGTSVGLINFWCSGVNWVLRNPVCSTPCFVSTVTMPWSFFDITTPKRFH</sequence>
<keyword evidence="3" id="KW-1185">Reference proteome</keyword>
<evidence type="ECO:0000313" key="3">
    <source>
        <dbReference type="Proteomes" id="UP000054843"/>
    </source>
</evidence>
<dbReference type="EMBL" id="JYDO01000267">
    <property type="protein sequence ID" value="KRZ66092.1"/>
    <property type="molecule type" value="Genomic_DNA"/>
</dbReference>
<organism evidence="1 3">
    <name type="scientific">Trichinella papuae</name>
    <dbReference type="NCBI Taxonomy" id="268474"/>
    <lineage>
        <taxon>Eukaryota</taxon>
        <taxon>Metazoa</taxon>
        <taxon>Ecdysozoa</taxon>
        <taxon>Nematoda</taxon>
        <taxon>Enoplea</taxon>
        <taxon>Dorylaimia</taxon>
        <taxon>Trichinellida</taxon>
        <taxon>Trichinellidae</taxon>
        <taxon>Trichinella</taxon>
    </lineage>
</organism>
<comment type="caution">
    <text evidence="1">The sequence shown here is derived from an EMBL/GenBank/DDBJ whole genome shotgun (WGS) entry which is preliminary data.</text>
</comment>
<gene>
    <name evidence="2" type="ORF">T10_3341</name>
    <name evidence="1" type="ORF">T10_5255</name>
</gene>
<dbReference type="EMBL" id="JYDO01000106">
    <property type="protein sequence ID" value="KRZ70890.1"/>
    <property type="molecule type" value="Genomic_DNA"/>
</dbReference>
<name>A0A0V1M3I4_9BILA</name>
<evidence type="ECO:0000313" key="2">
    <source>
        <dbReference type="EMBL" id="KRZ70890.1"/>
    </source>
</evidence>
<reference evidence="1 3" key="1">
    <citation type="submission" date="2015-01" db="EMBL/GenBank/DDBJ databases">
        <title>Evolution of Trichinella species and genotypes.</title>
        <authorList>
            <person name="Korhonen P.K."/>
            <person name="Edoardo P."/>
            <person name="Giuseppe L.R."/>
            <person name="Gasser R.B."/>
        </authorList>
    </citation>
    <scope>NUCLEOTIDE SEQUENCE [LARGE SCALE GENOMIC DNA]</scope>
    <source>
        <strain evidence="1">ISS1980</strain>
    </source>
</reference>
<proteinExistence type="predicted"/>
<protein>
    <submittedName>
        <fullName evidence="1">Uncharacterized protein</fullName>
    </submittedName>
</protein>
<dbReference type="AlphaFoldDB" id="A0A0V1M3I4"/>
<evidence type="ECO:0000313" key="1">
    <source>
        <dbReference type="EMBL" id="KRZ66092.1"/>
    </source>
</evidence>